<dbReference type="PANTHER" id="PTHR43085:SF1">
    <property type="entry name" value="PSEUDOURIDINE KINASE-RELATED"/>
    <property type="match status" value="1"/>
</dbReference>
<comment type="similarity">
    <text evidence="1">Belongs to the carbohydrate kinase PfkB family.</text>
</comment>
<name>A0A5C6F1Y7_9BACT</name>
<dbReference type="CDD" id="cd01167">
    <property type="entry name" value="bac_FRK"/>
    <property type="match status" value="1"/>
</dbReference>
<feature type="domain" description="Carbohydrate kinase PfkB" evidence="6">
    <location>
        <begin position="23"/>
        <end position="287"/>
    </location>
</feature>
<evidence type="ECO:0000259" key="6">
    <source>
        <dbReference type="Pfam" id="PF00294"/>
    </source>
</evidence>
<dbReference type="AlphaFoldDB" id="A0A5C6F1Y7"/>
<sequence length="295" mass="32340">MTEIQQTLPPLIAGEVLFDHFPDGQRILGGAPMNVAWNLQGLGLPPVFLSAIGNDDDGKQIRDSMFSWGMDTRGLQQNDRPTGRVAVTIVDGQPQYEIVENVAFDFISRPDFQVNPSEFSILAYGSLACRSHQSRETITDLIRQSSLRRFVDINIRDPFFDAKWLSTLIGDATWVKLSEDELSRLVDEPCQHESQIYEASNTLRKRFGINTVLVTCGSKGAYGIGPDGQTHAPVQPLEKIADTVGAGDAFASATIAGLVHSRPLAEILPNAVKFASRVCGLTGATTSDIRFYQNE</sequence>
<accession>A0A5C6F1Y7</accession>
<dbReference type="InterPro" id="IPR050306">
    <property type="entry name" value="PfkB_Carbo_kinase"/>
</dbReference>
<evidence type="ECO:0000313" key="7">
    <source>
        <dbReference type="EMBL" id="TWU54397.1"/>
    </source>
</evidence>
<protein>
    <submittedName>
        <fullName evidence="7">Bifunctional protein HldE</fullName>
    </submittedName>
</protein>
<dbReference type="GO" id="GO:0005524">
    <property type="term" value="F:ATP binding"/>
    <property type="evidence" value="ECO:0007669"/>
    <property type="project" value="UniProtKB-KW"/>
</dbReference>
<dbReference type="Pfam" id="PF00294">
    <property type="entry name" value="PfkB"/>
    <property type="match status" value="1"/>
</dbReference>
<evidence type="ECO:0000256" key="5">
    <source>
        <dbReference type="ARBA" id="ARBA00022840"/>
    </source>
</evidence>
<dbReference type="SUPFAM" id="SSF53613">
    <property type="entry name" value="Ribokinase-like"/>
    <property type="match status" value="1"/>
</dbReference>
<dbReference type="GO" id="GO:0016301">
    <property type="term" value="F:kinase activity"/>
    <property type="evidence" value="ECO:0007669"/>
    <property type="project" value="UniProtKB-KW"/>
</dbReference>
<dbReference type="EMBL" id="SJPW01000004">
    <property type="protein sequence ID" value="TWU54397.1"/>
    <property type="molecule type" value="Genomic_DNA"/>
</dbReference>
<evidence type="ECO:0000256" key="1">
    <source>
        <dbReference type="ARBA" id="ARBA00010688"/>
    </source>
</evidence>
<dbReference type="Gene3D" id="3.40.1190.20">
    <property type="match status" value="1"/>
</dbReference>
<keyword evidence="8" id="KW-1185">Reference proteome</keyword>
<dbReference type="InterPro" id="IPR011611">
    <property type="entry name" value="PfkB_dom"/>
</dbReference>
<dbReference type="OrthoDB" id="9813569at2"/>
<reference evidence="7 8" key="1">
    <citation type="submission" date="2019-02" db="EMBL/GenBank/DDBJ databases">
        <title>Deep-cultivation of Planctomycetes and their phenomic and genomic characterization uncovers novel biology.</title>
        <authorList>
            <person name="Wiegand S."/>
            <person name="Jogler M."/>
            <person name="Boedeker C."/>
            <person name="Pinto D."/>
            <person name="Vollmers J."/>
            <person name="Rivas-Marin E."/>
            <person name="Kohn T."/>
            <person name="Peeters S.H."/>
            <person name="Heuer A."/>
            <person name="Rast P."/>
            <person name="Oberbeckmann S."/>
            <person name="Bunk B."/>
            <person name="Jeske O."/>
            <person name="Meyerdierks A."/>
            <person name="Storesund J.E."/>
            <person name="Kallscheuer N."/>
            <person name="Luecker S."/>
            <person name="Lage O.M."/>
            <person name="Pohl T."/>
            <person name="Merkel B.J."/>
            <person name="Hornburger P."/>
            <person name="Mueller R.-W."/>
            <person name="Bruemmer F."/>
            <person name="Labrenz M."/>
            <person name="Spormann A.M."/>
            <person name="Op Den Camp H."/>
            <person name="Overmann J."/>
            <person name="Amann R."/>
            <person name="Jetten M.S.M."/>
            <person name="Mascher T."/>
            <person name="Medema M.H."/>
            <person name="Devos D.P."/>
            <person name="Kaster A.-K."/>
            <person name="Ovreas L."/>
            <person name="Rohde M."/>
            <person name="Galperin M.Y."/>
            <person name="Jogler C."/>
        </authorList>
    </citation>
    <scope>NUCLEOTIDE SEQUENCE [LARGE SCALE GENOMIC DNA]</scope>
    <source>
        <strain evidence="7 8">Poly51</strain>
    </source>
</reference>
<evidence type="ECO:0000313" key="8">
    <source>
        <dbReference type="Proteomes" id="UP000318288"/>
    </source>
</evidence>
<evidence type="ECO:0000256" key="4">
    <source>
        <dbReference type="ARBA" id="ARBA00022777"/>
    </source>
</evidence>
<proteinExistence type="inferred from homology"/>
<keyword evidence="3" id="KW-0547">Nucleotide-binding</keyword>
<evidence type="ECO:0000256" key="3">
    <source>
        <dbReference type="ARBA" id="ARBA00022741"/>
    </source>
</evidence>
<keyword evidence="4" id="KW-0418">Kinase</keyword>
<comment type="caution">
    <text evidence="7">The sequence shown here is derived from an EMBL/GenBank/DDBJ whole genome shotgun (WGS) entry which is preliminary data.</text>
</comment>
<keyword evidence="5" id="KW-0067">ATP-binding</keyword>
<gene>
    <name evidence="7" type="primary">hldE</name>
    <name evidence="7" type="ORF">Poly51_31160</name>
</gene>
<dbReference type="InterPro" id="IPR029056">
    <property type="entry name" value="Ribokinase-like"/>
</dbReference>
<dbReference type="Proteomes" id="UP000318288">
    <property type="component" value="Unassembled WGS sequence"/>
</dbReference>
<evidence type="ECO:0000256" key="2">
    <source>
        <dbReference type="ARBA" id="ARBA00022679"/>
    </source>
</evidence>
<dbReference type="PANTHER" id="PTHR43085">
    <property type="entry name" value="HEXOKINASE FAMILY MEMBER"/>
    <property type="match status" value="1"/>
</dbReference>
<organism evidence="7 8">
    <name type="scientific">Rubripirellula tenax</name>
    <dbReference type="NCBI Taxonomy" id="2528015"/>
    <lineage>
        <taxon>Bacteria</taxon>
        <taxon>Pseudomonadati</taxon>
        <taxon>Planctomycetota</taxon>
        <taxon>Planctomycetia</taxon>
        <taxon>Pirellulales</taxon>
        <taxon>Pirellulaceae</taxon>
        <taxon>Rubripirellula</taxon>
    </lineage>
</organism>
<dbReference type="RefSeq" id="WP_146458626.1">
    <property type="nucleotide sequence ID" value="NZ_SJPW01000004.1"/>
</dbReference>
<keyword evidence="2" id="KW-0808">Transferase</keyword>